<protein>
    <recommendedName>
        <fullName evidence="3">PD-(D/E)XK endonuclease-like domain-containing protein</fullName>
    </recommendedName>
</protein>
<name>I3ILF3_9BACT</name>
<dbReference type="Proteomes" id="UP000002985">
    <property type="component" value="Unassembled WGS sequence"/>
</dbReference>
<dbReference type="OrthoDB" id="229656at2"/>
<dbReference type="EMBL" id="BAFH01000003">
    <property type="protein sequence ID" value="GAB62548.1"/>
    <property type="molecule type" value="Genomic_DNA"/>
</dbReference>
<dbReference type="eggNOG" id="COG1061">
    <property type="taxonomic scope" value="Bacteria"/>
</dbReference>
<proteinExistence type="predicted"/>
<gene>
    <name evidence="1" type="ORF">KSU1_C0952</name>
</gene>
<sequence>MWFKNGDRDTKFFTVPYSNGEKKPFYIDFIVKLKDGRIGLFDTKSGLTQKTAGPKIDGLFSHK</sequence>
<accession>I3ILF3</accession>
<evidence type="ECO:0000313" key="2">
    <source>
        <dbReference type="Proteomes" id="UP000002985"/>
    </source>
</evidence>
<evidence type="ECO:0008006" key="3">
    <source>
        <dbReference type="Google" id="ProtNLM"/>
    </source>
</evidence>
<comment type="caution">
    <text evidence="1">The sequence shown here is derived from an EMBL/GenBank/DDBJ whole genome shotgun (WGS) entry which is preliminary data.</text>
</comment>
<evidence type="ECO:0000313" key="1">
    <source>
        <dbReference type="EMBL" id="GAB62548.1"/>
    </source>
</evidence>
<organism evidence="1 2">
    <name type="scientific">Candidatus Jettenia caeni</name>
    <dbReference type="NCBI Taxonomy" id="247490"/>
    <lineage>
        <taxon>Bacteria</taxon>
        <taxon>Pseudomonadati</taxon>
        <taxon>Planctomycetota</taxon>
        <taxon>Candidatus Brocadiia</taxon>
        <taxon>Candidatus Brocadiales</taxon>
        <taxon>Candidatus Brocadiaceae</taxon>
        <taxon>Candidatus Jettenia</taxon>
    </lineage>
</organism>
<dbReference type="AlphaFoldDB" id="I3ILF3"/>
<reference evidence="1 2" key="1">
    <citation type="journal article" date="2012" name="FEBS Lett.">
        <title>Anammox organism KSU-1 expresses a NirK-type copper-containing nitrite reductase instead of a NirS-type with cytochrome cd1.</title>
        <authorList>
            <person name="Hira D."/>
            <person name="Toh H."/>
            <person name="Migita C.T."/>
            <person name="Okubo H."/>
            <person name="Nishiyama T."/>
            <person name="Hattori M."/>
            <person name="Furukawa K."/>
            <person name="Fujii T."/>
        </authorList>
    </citation>
    <scope>NUCLEOTIDE SEQUENCE [LARGE SCALE GENOMIC DNA]</scope>
</reference>
<dbReference type="STRING" id="247490.KSU1_C0952"/>
<keyword evidence="2" id="KW-1185">Reference proteome</keyword>